<evidence type="ECO:0000313" key="5">
    <source>
        <dbReference type="EMBL" id="ANI85998.1"/>
    </source>
</evidence>
<comment type="similarity">
    <text evidence="1">Belongs to the sulfotransferase 1 family.</text>
</comment>
<feature type="region of interest" description="Disordered" evidence="3">
    <location>
        <begin position="174"/>
        <end position="200"/>
    </location>
</feature>
<dbReference type="EMBL" id="KT000400">
    <property type="protein sequence ID" value="ANI85998.1"/>
    <property type="molecule type" value="mRNA"/>
</dbReference>
<dbReference type="InterPro" id="IPR000863">
    <property type="entry name" value="Sulfotransferase_dom"/>
</dbReference>
<organism evidence="5">
    <name type="scientific">Locusta migratoria migratoria</name>
    <name type="common">Asiatic migratory locust</name>
    <dbReference type="NCBI Taxonomy" id="238695"/>
    <lineage>
        <taxon>Eukaryota</taxon>
        <taxon>Metazoa</taxon>
        <taxon>Ecdysozoa</taxon>
        <taxon>Arthropoda</taxon>
        <taxon>Hexapoda</taxon>
        <taxon>Insecta</taxon>
        <taxon>Pterygota</taxon>
        <taxon>Neoptera</taxon>
        <taxon>Polyneoptera</taxon>
        <taxon>Orthoptera</taxon>
        <taxon>Caelifera</taxon>
        <taxon>Acrididea</taxon>
        <taxon>Acridomorpha</taxon>
        <taxon>Acridoidea</taxon>
        <taxon>Acrididae</taxon>
        <taxon>Oedipodinae</taxon>
        <taxon>Locusta</taxon>
    </lineage>
</organism>
<feature type="domain" description="Sulfotransferase" evidence="4">
    <location>
        <begin position="13"/>
        <end position="226"/>
    </location>
</feature>
<feature type="compositionally biased region" description="Basic and acidic residues" evidence="3">
    <location>
        <begin position="176"/>
        <end position="190"/>
    </location>
</feature>
<reference evidence="5" key="1">
    <citation type="submission" date="2015-06" db="EMBL/GenBank/DDBJ databases">
        <title>Brain sulfation as a general mechanism for regulating animal behavioural plasticity.</title>
        <authorList>
            <person name="Tong X."/>
        </authorList>
    </citation>
    <scope>NUCLEOTIDE SEQUENCE</scope>
    <source>
        <strain evidence="5">SULT-09225</strain>
    </source>
</reference>
<dbReference type="GO" id="GO:0008146">
    <property type="term" value="F:sulfotransferase activity"/>
    <property type="evidence" value="ECO:0007669"/>
    <property type="project" value="InterPro"/>
</dbReference>
<dbReference type="Pfam" id="PF00685">
    <property type="entry name" value="Sulfotransfer_1"/>
    <property type="match status" value="1"/>
</dbReference>
<evidence type="ECO:0000256" key="2">
    <source>
        <dbReference type="ARBA" id="ARBA00022679"/>
    </source>
</evidence>
<evidence type="ECO:0000256" key="1">
    <source>
        <dbReference type="ARBA" id="ARBA00005771"/>
    </source>
</evidence>
<dbReference type="AlphaFoldDB" id="A0A1B0Y0A7"/>
<dbReference type="SUPFAM" id="SSF52540">
    <property type="entry name" value="P-loop containing nucleoside triphosphate hydrolases"/>
    <property type="match status" value="1"/>
</dbReference>
<accession>A0A1B0Y0A7</accession>
<keyword evidence="2 5" id="KW-0808">Transferase</keyword>
<evidence type="ECO:0000256" key="3">
    <source>
        <dbReference type="SAM" id="MobiDB-lite"/>
    </source>
</evidence>
<dbReference type="Gene3D" id="3.40.50.300">
    <property type="entry name" value="P-loop containing nucleotide triphosphate hydrolases"/>
    <property type="match status" value="1"/>
</dbReference>
<evidence type="ECO:0000259" key="4">
    <source>
        <dbReference type="Pfam" id="PF00685"/>
    </source>
</evidence>
<name>A0A1B0Y0A7_LOCMI</name>
<dbReference type="InterPro" id="IPR027417">
    <property type="entry name" value="P-loop_NTPase"/>
</dbReference>
<protein>
    <submittedName>
        <fullName evidence="5">Sulfotransferase</fullName>
    </submittedName>
</protein>
<proteinExistence type="evidence at transcript level"/>
<dbReference type="PANTHER" id="PTHR11783">
    <property type="entry name" value="SULFOTRANSFERASE SULT"/>
    <property type="match status" value="1"/>
</dbReference>
<sequence length="239" mass="27910">MTIGGDVTDGELESVQKAAKLTPPRYIKSHLPKELLPTQVWSKKPKVIYVSRDPKDVVVSYYHYYKLVYGFRFSFEHFMDWFMADQIPFTPYWGHVLEFWKLRNEPNVLFNTYEEMKKDLPRVIRRTAKFMGKHVSDEQMKQLCEHLSFASMKNNPAVNQQEYIANIRKKNGLGELPKKEPSEAEKDGADPTKFMRRGEAGGWRTEMPASYIEKFDQWTKQHLSGTDYQVGVSGGHEDF</sequence>